<dbReference type="AlphaFoldDB" id="A0A1I6XU48"/>
<dbReference type="STRING" id="1296565.SAMN05660657_00643"/>
<feature type="domain" description="Bacterial bifunctional deaminase-reductase C-terminal" evidence="1">
    <location>
        <begin position="3"/>
        <end position="157"/>
    </location>
</feature>
<dbReference type="GO" id="GO:0009231">
    <property type="term" value="P:riboflavin biosynthetic process"/>
    <property type="evidence" value="ECO:0007669"/>
    <property type="project" value="InterPro"/>
</dbReference>
<dbReference type="InterPro" id="IPR024072">
    <property type="entry name" value="DHFR-like_dom_sf"/>
</dbReference>
<dbReference type="InterPro" id="IPR002734">
    <property type="entry name" value="RibDG_C"/>
</dbReference>
<reference evidence="3" key="1">
    <citation type="submission" date="2016-10" db="EMBL/GenBank/DDBJ databases">
        <authorList>
            <person name="Varghese N."/>
            <person name="Submissions S."/>
        </authorList>
    </citation>
    <scope>NUCLEOTIDE SEQUENCE [LARGE SCALE GENOMIC DNA]</scope>
    <source>
        <strain evidence="3">DSM 46136</strain>
    </source>
</reference>
<dbReference type="EMBL" id="FPBA01000002">
    <property type="protein sequence ID" value="SFT41573.1"/>
    <property type="molecule type" value="Genomic_DNA"/>
</dbReference>
<dbReference type="Gene3D" id="3.40.430.10">
    <property type="entry name" value="Dihydrofolate Reductase, subunit A"/>
    <property type="match status" value="1"/>
</dbReference>
<dbReference type="RefSeq" id="WP_175551399.1">
    <property type="nucleotide sequence ID" value="NZ_FPBA01000002.1"/>
</dbReference>
<dbReference type="Pfam" id="PF01872">
    <property type="entry name" value="RibD_C"/>
    <property type="match status" value="1"/>
</dbReference>
<evidence type="ECO:0000313" key="3">
    <source>
        <dbReference type="Proteomes" id="UP000199546"/>
    </source>
</evidence>
<dbReference type="PANTHER" id="PTHR38011">
    <property type="entry name" value="DIHYDROFOLATE REDUCTASE FAMILY PROTEIN (AFU_ORTHOLOGUE AFUA_8G06820)"/>
    <property type="match status" value="1"/>
</dbReference>
<evidence type="ECO:0000259" key="1">
    <source>
        <dbReference type="Pfam" id="PF01872"/>
    </source>
</evidence>
<sequence>MATLLYSATASLDGFIAGPGGDMSWLTPHLAGPNPTADRLLSRVGAILAGATTFGGDDPNRGTEQEGAFGGQYDGPVVVLTHRPADTAPDGVTFAGDLHHAVALASEAAGDGVVDVLGADVARQCIEARLLDEVLLFLAPVLLGDGVRVFDSPGGTQVLLDPGPRRDGALVPRPVPSRGQPARARWSRGLTPCTRVNAADSA</sequence>
<protein>
    <submittedName>
        <fullName evidence="2">Dihydrofolate reductase</fullName>
    </submittedName>
</protein>
<evidence type="ECO:0000313" key="2">
    <source>
        <dbReference type="EMBL" id="SFT41573.1"/>
    </source>
</evidence>
<organism evidence="2 3">
    <name type="scientific">Geodermatophilus amargosae</name>
    <dbReference type="NCBI Taxonomy" id="1296565"/>
    <lineage>
        <taxon>Bacteria</taxon>
        <taxon>Bacillati</taxon>
        <taxon>Actinomycetota</taxon>
        <taxon>Actinomycetes</taxon>
        <taxon>Geodermatophilales</taxon>
        <taxon>Geodermatophilaceae</taxon>
        <taxon>Geodermatophilus</taxon>
    </lineage>
</organism>
<proteinExistence type="predicted"/>
<dbReference type="SUPFAM" id="SSF53597">
    <property type="entry name" value="Dihydrofolate reductase-like"/>
    <property type="match status" value="1"/>
</dbReference>
<dbReference type="GO" id="GO:0008703">
    <property type="term" value="F:5-amino-6-(5-phosphoribosylamino)uracil reductase activity"/>
    <property type="evidence" value="ECO:0007669"/>
    <property type="project" value="InterPro"/>
</dbReference>
<dbReference type="PANTHER" id="PTHR38011:SF11">
    <property type="entry name" value="2,5-DIAMINO-6-RIBOSYLAMINO-4(3H)-PYRIMIDINONE 5'-PHOSPHATE REDUCTASE"/>
    <property type="match status" value="1"/>
</dbReference>
<gene>
    <name evidence="2" type="ORF">SAMN05660657_00643</name>
</gene>
<dbReference type="Proteomes" id="UP000199546">
    <property type="component" value="Unassembled WGS sequence"/>
</dbReference>
<dbReference type="InterPro" id="IPR050765">
    <property type="entry name" value="Riboflavin_Biosynth_HTPR"/>
</dbReference>
<accession>A0A1I6XU48</accession>
<keyword evidence="3" id="KW-1185">Reference proteome</keyword>
<name>A0A1I6XU48_9ACTN</name>